<gene>
    <name evidence="1" type="ORF">KFEGEMFD_02061</name>
</gene>
<dbReference type="AlphaFoldDB" id="A0A5S9PI94"/>
<organism evidence="1 2">
    <name type="scientific">Zhongshania aliphaticivorans</name>
    <dbReference type="NCBI Taxonomy" id="1470434"/>
    <lineage>
        <taxon>Bacteria</taxon>
        <taxon>Pseudomonadati</taxon>
        <taxon>Pseudomonadota</taxon>
        <taxon>Gammaproteobacteria</taxon>
        <taxon>Cellvibrionales</taxon>
        <taxon>Spongiibacteraceae</taxon>
        <taxon>Zhongshania</taxon>
    </lineage>
</organism>
<protein>
    <submittedName>
        <fullName evidence="1">Uncharacterized protein</fullName>
    </submittedName>
</protein>
<name>A0A5S9PI94_9GAMM</name>
<evidence type="ECO:0000313" key="1">
    <source>
        <dbReference type="EMBL" id="CAA0103832.1"/>
    </source>
</evidence>
<dbReference type="EMBL" id="CACSIM010000003">
    <property type="protein sequence ID" value="CAA0103832.1"/>
    <property type="molecule type" value="Genomic_DNA"/>
</dbReference>
<accession>A0A5S9PI94</accession>
<reference evidence="1 2" key="1">
    <citation type="submission" date="2019-11" db="EMBL/GenBank/DDBJ databases">
        <authorList>
            <person name="Holert J."/>
        </authorList>
    </citation>
    <scope>NUCLEOTIDE SEQUENCE [LARGE SCALE GENOMIC DNA]</scope>
    <source>
        <strain evidence="1">BC3_2A</strain>
    </source>
</reference>
<dbReference type="Proteomes" id="UP000439591">
    <property type="component" value="Unassembled WGS sequence"/>
</dbReference>
<evidence type="ECO:0000313" key="2">
    <source>
        <dbReference type="Proteomes" id="UP000439591"/>
    </source>
</evidence>
<sequence>MKRILVFLIAVQMFYPFVSRQLQPFWDSIPPRWYMGKVNVVDLRLLTHYDRIAADSHCDVFRKNLSSLSNNSQDASLMAFTFEVQLVVQHAEAASCYHHPESVRISASPHYRNRDYSLADPLLDMEVELMHAGEKLKAVAM</sequence>
<proteinExistence type="predicted"/>